<reference evidence="2 3" key="1">
    <citation type="submission" date="2020-12" db="EMBL/GenBank/DDBJ databases">
        <title>Sphingomonas sp.</title>
        <authorList>
            <person name="Kim M.K."/>
        </authorList>
    </citation>
    <scope>NUCLEOTIDE SEQUENCE [LARGE SCALE GENOMIC DNA]</scope>
    <source>
        <strain evidence="2 3">BT552</strain>
    </source>
</reference>
<evidence type="ECO:0000313" key="2">
    <source>
        <dbReference type="EMBL" id="MBM6578479.1"/>
    </source>
</evidence>
<dbReference type="Proteomes" id="UP000763641">
    <property type="component" value="Unassembled WGS sequence"/>
</dbReference>
<proteinExistence type="predicted"/>
<accession>A0ABS2DC08</accession>
<gene>
    <name evidence="2" type="ORF">ILT43_19030</name>
</gene>
<dbReference type="EMBL" id="JAFEMC010000008">
    <property type="protein sequence ID" value="MBM6578479.1"/>
    <property type="molecule type" value="Genomic_DNA"/>
</dbReference>
<keyword evidence="3" id="KW-1185">Reference proteome</keyword>
<evidence type="ECO:0000256" key="1">
    <source>
        <dbReference type="SAM" id="MobiDB-lite"/>
    </source>
</evidence>
<feature type="region of interest" description="Disordered" evidence="1">
    <location>
        <begin position="1"/>
        <end position="24"/>
    </location>
</feature>
<comment type="caution">
    <text evidence="2">The sequence shown here is derived from an EMBL/GenBank/DDBJ whole genome shotgun (WGS) entry which is preliminary data.</text>
</comment>
<evidence type="ECO:0000313" key="3">
    <source>
        <dbReference type="Proteomes" id="UP000763641"/>
    </source>
</evidence>
<protein>
    <submittedName>
        <fullName evidence="2">Uncharacterized protein</fullName>
    </submittedName>
</protein>
<organism evidence="2 3">
    <name type="scientific">Sphingomonas longa</name>
    <dbReference type="NCBI Taxonomy" id="2778730"/>
    <lineage>
        <taxon>Bacteria</taxon>
        <taxon>Pseudomonadati</taxon>
        <taxon>Pseudomonadota</taxon>
        <taxon>Alphaproteobacteria</taxon>
        <taxon>Sphingomonadales</taxon>
        <taxon>Sphingomonadaceae</taxon>
        <taxon>Sphingomonas</taxon>
    </lineage>
</organism>
<name>A0ABS2DC08_9SPHN</name>
<sequence>MRAASARNGSDDPPSDGTRATAATVNPLQVEQSLKIDYCRAAGIEWLQDRTAREPSKNSKTTAVYDGFSEKNVLAKSGSFCRSRLLDQRRVGLLKAVWVWMMAIV</sequence>
<dbReference type="RefSeq" id="WP_204200573.1">
    <property type="nucleotide sequence ID" value="NZ_JAFEMC010000008.1"/>
</dbReference>